<evidence type="ECO:0000256" key="3">
    <source>
        <dbReference type="ARBA" id="ARBA00004123"/>
    </source>
</evidence>
<keyword evidence="12" id="KW-0269">Exonuclease</keyword>
<sequence>MEIDQGFHHDIWMSNMVEHSLVIDDLLHYLPIVTIDTEFPNFLRNTPSHASDEQRMSTSSTMSMEPTSSNLASPCRYLTTLEDSWKTRIHAIFFLLYQKFMDQSIKTSTTDVWMSNVVEQSLVIEDLLRYFPIVAIDTEFPGFLRDTPRHTSDEQRYADVKHNVDGTSIIQFGLALFDASGNQPWPGCCWQFNFADFDPDLSASSPNSIRLLQESGHDLHKNRRNGIKSAQCYSLLRHKLFRGHNAKYITFHGLYDAAYLMKVLTAGRPLPDTLPEFLFEAGNILGELYDLKHVANSCPGLLGGELGLTKLARLVELKAEGVAHQAGFDSMVIGLVFTEMKKRWEIEKAQFVMVLYGVEKACVEFKIKASIERAQRLSSLPPLLQWLPPVHGVVNYHPPANDATISVEQTIIPQLPLPQSSSVVVNYSSPGLLPLPQSSSVVVNYSSPGLLPLPQSSSVVVNYSSPGLLPASDPPFNPVQPVQYYFYSWPYPMQFMHYFT</sequence>
<keyword evidence="10" id="KW-0479">Metal-binding</keyword>
<evidence type="ECO:0000256" key="6">
    <source>
        <dbReference type="ARBA" id="ARBA00011757"/>
    </source>
</evidence>
<evidence type="ECO:0000313" key="20">
    <source>
        <dbReference type="Proteomes" id="UP000734854"/>
    </source>
</evidence>
<dbReference type="Proteomes" id="UP000734854">
    <property type="component" value="Unassembled WGS sequence"/>
</dbReference>
<comment type="catalytic activity">
    <reaction evidence="1">
        <text>Exonucleolytic cleavage of poly(A) to 5'-AMP.</text>
        <dbReference type="EC" id="3.1.13.4"/>
    </reaction>
</comment>
<dbReference type="GO" id="GO:0004535">
    <property type="term" value="F:poly(A)-specific ribonuclease activity"/>
    <property type="evidence" value="ECO:0007669"/>
    <property type="project" value="UniProtKB-EC"/>
</dbReference>
<evidence type="ECO:0000256" key="5">
    <source>
        <dbReference type="ARBA" id="ARBA00008372"/>
    </source>
</evidence>
<evidence type="ECO:0000256" key="12">
    <source>
        <dbReference type="ARBA" id="ARBA00022839"/>
    </source>
</evidence>
<evidence type="ECO:0000256" key="11">
    <source>
        <dbReference type="ARBA" id="ARBA00022801"/>
    </source>
</evidence>
<evidence type="ECO:0000256" key="1">
    <source>
        <dbReference type="ARBA" id="ARBA00001663"/>
    </source>
</evidence>
<keyword evidence="16" id="KW-0539">Nucleus</keyword>
<feature type="compositionally biased region" description="Low complexity" evidence="18">
    <location>
        <begin position="56"/>
        <end position="67"/>
    </location>
</feature>
<dbReference type="Gene3D" id="3.30.420.10">
    <property type="entry name" value="Ribonuclease H-like superfamily/Ribonuclease H"/>
    <property type="match status" value="1"/>
</dbReference>
<dbReference type="GO" id="GO:0005737">
    <property type="term" value="C:cytoplasm"/>
    <property type="evidence" value="ECO:0007669"/>
    <property type="project" value="UniProtKB-SubCell"/>
</dbReference>
<organism evidence="19 20">
    <name type="scientific">Zingiber officinale</name>
    <name type="common">Ginger</name>
    <name type="synonym">Amomum zingiber</name>
    <dbReference type="NCBI Taxonomy" id="94328"/>
    <lineage>
        <taxon>Eukaryota</taxon>
        <taxon>Viridiplantae</taxon>
        <taxon>Streptophyta</taxon>
        <taxon>Embryophyta</taxon>
        <taxon>Tracheophyta</taxon>
        <taxon>Spermatophyta</taxon>
        <taxon>Magnoliopsida</taxon>
        <taxon>Liliopsida</taxon>
        <taxon>Zingiberales</taxon>
        <taxon>Zingiberaceae</taxon>
        <taxon>Zingiber</taxon>
    </lineage>
</organism>
<name>A0A8J5L659_ZINOF</name>
<dbReference type="SUPFAM" id="SSF53098">
    <property type="entry name" value="Ribonuclease H-like"/>
    <property type="match status" value="1"/>
</dbReference>
<evidence type="ECO:0000256" key="10">
    <source>
        <dbReference type="ARBA" id="ARBA00022723"/>
    </source>
</evidence>
<dbReference type="InterPro" id="IPR039637">
    <property type="entry name" value="CNOT7/CNOT8/Pop2"/>
</dbReference>
<comment type="subcellular location">
    <subcellularLocation>
        <location evidence="4">Cytoplasm</location>
    </subcellularLocation>
    <subcellularLocation>
        <location evidence="3">Nucleus</location>
    </subcellularLocation>
</comment>
<comment type="cofactor">
    <cofactor evidence="2">
        <name>a divalent metal cation</name>
        <dbReference type="ChEBI" id="CHEBI:60240"/>
    </cofactor>
</comment>
<evidence type="ECO:0000256" key="4">
    <source>
        <dbReference type="ARBA" id="ARBA00004496"/>
    </source>
</evidence>
<comment type="subunit">
    <text evidence="6">Component of the CCR4-NOT complex, at least composed of CRR4 and CAF1 proteins.</text>
</comment>
<keyword evidence="13" id="KW-0694">RNA-binding</keyword>
<dbReference type="EMBL" id="JACMSC010000009">
    <property type="protein sequence ID" value="KAG6506840.1"/>
    <property type="molecule type" value="Genomic_DNA"/>
</dbReference>
<comment type="similarity">
    <text evidence="5">Belongs to the CAF1 family.</text>
</comment>
<evidence type="ECO:0000256" key="2">
    <source>
        <dbReference type="ARBA" id="ARBA00001968"/>
    </source>
</evidence>
<dbReference type="GO" id="GO:0003723">
    <property type="term" value="F:RNA binding"/>
    <property type="evidence" value="ECO:0007669"/>
    <property type="project" value="UniProtKB-KW"/>
</dbReference>
<feature type="region of interest" description="Disordered" evidence="18">
    <location>
        <begin position="46"/>
        <end position="67"/>
    </location>
</feature>
<keyword evidence="8" id="KW-0963">Cytoplasm</keyword>
<proteinExistence type="inferred from homology"/>
<dbReference type="Pfam" id="PF04857">
    <property type="entry name" value="CAF1"/>
    <property type="match status" value="1"/>
</dbReference>
<evidence type="ECO:0000256" key="8">
    <source>
        <dbReference type="ARBA" id="ARBA00022490"/>
    </source>
</evidence>
<comment type="caution">
    <text evidence="19">The sequence shown here is derived from an EMBL/GenBank/DDBJ whole genome shotgun (WGS) entry which is preliminary data.</text>
</comment>
<dbReference type="GO" id="GO:0005634">
    <property type="term" value="C:nucleus"/>
    <property type="evidence" value="ECO:0007669"/>
    <property type="project" value="UniProtKB-SubCell"/>
</dbReference>
<dbReference type="InterPro" id="IPR036397">
    <property type="entry name" value="RNaseH_sf"/>
</dbReference>
<evidence type="ECO:0000256" key="7">
    <source>
        <dbReference type="ARBA" id="ARBA00012161"/>
    </source>
</evidence>
<dbReference type="InterPro" id="IPR012337">
    <property type="entry name" value="RNaseH-like_sf"/>
</dbReference>
<evidence type="ECO:0000256" key="15">
    <source>
        <dbReference type="ARBA" id="ARBA00023163"/>
    </source>
</evidence>
<dbReference type="PANTHER" id="PTHR10797">
    <property type="entry name" value="CCR4-NOT TRANSCRIPTION COMPLEX SUBUNIT"/>
    <property type="match status" value="1"/>
</dbReference>
<evidence type="ECO:0000256" key="16">
    <source>
        <dbReference type="ARBA" id="ARBA00023242"/>
    </source>
</evidence>
<keyword evidence="20" id="KW-1185">Reference proteome</keyword>
<keyword evidence="14" id="KW-0805">Transcription regulation</keyword>
<comment type="function">
    <text evidence="17">Ubiquitous transcription factor required for a diverse set of processes. It is a component of the CCR4 complex involved in the control of gene expression.</text>
</comment>
<gene>
    <name evidence="19" type="ORF">ZIOFF_032172</name>
</gene>
<keyword evidence="9" id="KW-0540">Nuclease</keyword>
<evidence type="ECO:0000256" key="13">
    <source>
        <dbReference type="ARBA" id="ARBA00022884"/>
    </source>
</evidence>
<evidence type="ECO:0000313" key="19">
    <source>
        <dbReference type="EMBL" id="KAG6506840.1"/>
    </source>
</evidence>
<keyword evidence="11" id="KW-0378">Hydrolase</keyword>
<evidence type="ECO:0000256" key="14">
    <source>
        <dbReference type="ARBA" id="ARBA00023015"/>
    </source>
</evidence>
<evidence type="ECO:0000256" key="17">
    <source>
        <dbReference type="ARBA" id="ARBA00025148"/>
    </source>
</evidence>
<dbReference type="InterPro" id="IPR006941">
    <property type="entry name" value="RNase_CAF1"/>
</dbReference>
<accession>A0A8J5L659</accession>
<evidence type="ECO:0000256" key="18">
    <source>
        <dbReference type="SAM" id="MobiDB-lite"/>
    </source>
</evidence>
<dbReference type="AlphaFoldDB" id="A0A8J5L659"/>
<reference evidence="19 20" key="1">
    <citation type="submission" date="2020-08" db="EMBL/GenBank/DDBJ databases">
        <title>Plant Genome Project.</title>
        <authorList>
            <person name="Zhang R.-G."/>
        </authorList>
    </citation>
    <scope>NUCLEOTIDE SEQUENCE [LARGE SCALE GENOMIC DNA]</scope>
    <source>
        <tissue evidence="19">Rhizome</tissue>
    </source>
</reference>
<dbReference type="GO" id="GO:0046872">
    <property type="term" value="F:metal ion binding"/>
    <property type="evidence" value="ECO:0007669"/>
    <property type="project" value="UniProtKB-KW"/>
</dbReference>
<keyword evidence="15" id="KW-0804">Transcription</keyword>
<dbReference type="GO" id="GO:0030014">
    <property type="term" value="C:CCR4-NOT complex"/>
    <property type="evidence" value="ECO:0007669"/>
    <property type="project" value="InterPro"/>
</dbReference>
<evidence type="ECO:0000256" key="9">
    <source>
        <dbReference type="ARBA" id="ARBA00022722"/>
    </source>
</evidence>
<protein>
    <recommendedName>
        <fullName evidence="7">poly(A)-specific ribonuclease</fullName>
        <ecNumber evidence="7">3.1.13.4</ecNumber>
    </recommendedName>
</protein>
<dbReference type="EC" id="3.1.13.4" evidence="7"/>